<dbReference type="AlphaFoldDB" id="A0A645ABX3"/>
<protein>
    <submittedName>
        <fullName evidence="1">Uncharacterized protein</fullName>
    </submittedName>
</protein>
<reference evidence="1" key="1">
    <citation type="submission" date="2019-08" db="EMBL/GenBank/DDBJ databases">
        <authorList>
            <person name="Kucharzyk K."/>
            <person name="Murdoch R.W."/>
            <person name="Higgins S."/>
            <person name="Loffler F."/>
        </authorList>
    </citation>
    <scope>NUCLEOTIDE SEQUENCE</scope>
</reference>
<name>A0A645ABX3_9ZZZZ</name>
<evidence type="ECO:0000313" key="1">
    <source>
        <dbReference type="EMBL" id="MPM50692.1"/>
    </source>
</evidence>
<accession>A0A645ABX3</accession>
<sequence>MIGLLSKLLERDDFDHKLELVGSHHRMGELKRGAADQRGRFGPAAYRPLLQSDEVCILTVVLTDGEDDGAGIGFLQEGLAHVRVDGEVVIQGLLQEPAAVLPLDVGPRDGDGIAVDDAQALDEDHLGEFGNPKLLRHAEVGVHRPELEDLGGVGDRLVGRDAAKEGIGGAQVLYEFLGGDEGALALLAMDVRLVLEDLQCCDDGGPAHLVQVAEFCFGGDGVAGFQLIVLNHFLDFLSNLVLEGDGPTGHISSSNK</sequence>
<proteinExistence type="predicted"/>
<gene>
    <name evidence="1" type="ORF">SDC9_97435</name>
</gene>
<organism evidence="1">
    <name type="scientific">bioreactor metagenome</name>
    <dbReference type="NCBI Taxonomy" id="1076179"/>
    <lineage>
        <taxon>unclassified sequences</taxon>
        <taxon>metagenomes</taxon>
        <taxon>ecological metagenomes</taxon>
    </lineage>
</organism>
<comment type="caution">
    <text evidence="1">The sequence shown here is derived from an EMBL/GenBank/DDBJ whole genome shotgun (WGS) entry which is preliminary data.</text>
</comment>
<dbReference type="EMBL" id="VSSQ01013077">
    <property type="protein sequence ID" value="MPM50692.1"/>
    <property type="molecule type" value="Genomic_DNA"/>
</dbReference>